<sequence length="115" mass="13280">MKVTELSLREIMPHADDIPRQIKERMAEVEKGNDSVESIDVDMDELLSDMAEVVIKIALKEGKEKGKSKWWCKEHTPIECLRNRRTQAIAENDHELTILFTAMLAFRERMDANPA</sequence>
<evidence type="ECO:0000313" key="1">
    <source>
        <dbReference type="EMBL" id="AXC34391.1"/>
    </source>
</evidence>
<dbReference type="RefSeq" id="YP_009838237.1">
    <property type="nucleotide sequence ID" value="NC_048709.1"/>
</dbReference>
<organism evidence="1 2">
    <name type="scientific">Vibrio phage YC</name>
    <dbReference type="NCBI Taxonomy" id="2267403"/>
    <lineage>
        <taxon>Viruses</taxon>
        <taxon>Duplodnaviria</taxon>
        <taxon>Heunggongvirae</taxon>
        <taxon>Uroviricota</taxon>
        <taxon>Caudoviricetes</taxon>
        <taxon>Pantevenvirales</taxon>
        <taxon>Ackermannviridae</taxon>
        <taxon>Campanilevirus</taxon>
        <taxon>Campanilevirus YC</taxon>
    </lineage>
</organism>
<reference evidence="1 2" key="1">
    <citation type="submission" date="2018-05" db="EMBL/GenBank/DDBJ databases">
        <title>The genome of Vibrio coralliilyticus phage YC.</title>
        <authorList>
            <person name="Benler S."/>
        </authorList>
    </citation>
    <scope>NUCLEOTIDE SEQUENCE [LARGE SCALE GENOMIC DNA]</scope>
</reference>
<dbReference type="KEGG" id="vg:55608469"/>
<dbReference type="GeneID" id="55608469"/>
<dbReference type="Proteomes" id="UP000260311">
    <property type="component" value="Segment"/>
</dbReference>
<name>A0A384ZRX6_9CAUD</name>
<dbReference type="EMBL" id="MH375644">
    <property type="protein sequence ID" value="AXC34391.1"/>
    <property type="molecule type" value="Genomic_DNA"/>
</dbReference>
<proteinExistence type="predicted"/>
<protein>
    <submittedName>
        <fullName evidence="1">Uncharacterized protein</fullName>
    </submittedName>
</protein>
<evidence type="ECO:0000313" key="2">
    <source>
        <dbReference type="Proteomes" id="UP000260311"/>
    </source>
</evidence>
<accession>A0A384ZRX6</accession>
<keyword evidence="2" id="KW-1185">Reference proteome</keyword>